<dbReference type="InterPro" id="IPR058957">
    <property type="entry name" value="Peptidase_inhib_put_dom"/>
</dbReference>
<dbReference type="Pfam" id="PF26036">
    <property type="entry name" value="Peptidase_inhib_put"/>
    <property type="match status" value="1"/>
</dbReference>
<dbReference type="Proteomes" id="UP000183769">
    <property type="component" value="Unassembled WGS sequence"/>
</dbReference>
<evidence type="ECO:0000313" key="4">
    <source>
        <dbReference type="Proteomes" id="UP000183769"/>
    </source>
</evidence>
<sequence length="105" mass="11183">MYLSHPVRRMRDDPGEATVGLVVELADDADPEPLREAVAAAGGETVDDLGFGCWLVSLPEAGVDDLCSLPGVVRVETDATLERSVDETVDPSSAEEEPDDSTREV</sequence>
<organism evidence="3 4">
    <name type="scientific">Halolamina pelagica</name>
    <dbReference type="NCBI Taxonomy" id="699431"/>
    <lineage>
        <taxon>Archaea</taxon>
        <taxon>Methanobacteriati</taxon>
        <taxon>Methanobacteriota</taxon>
        <taxon>Stenosarchaea group</taxon>
        <taxon>Halobacteria</taxon>
        <taxon>Halobacteriales</taxon>
        <taxon>Haloferacaceae</taxon>
    </lineage>
</organism>
<feature type="compositionally biased region" description="Acidic residues" evidence="1">
    <location>
        <begin position="87"/>
        <end position="99"/>
    </location>
</feature>
<gene>
    <name evidence="3" type="ORF">SAMN05216277_10185</name>
</gene>
<protein>
    <recommendedName>
        <fullName evidence="2">Putative peptidase inhibitor domain-containing protein</fullName>
    </recommendedName>
</protein>
<accession>A0A1I5M482</accession>
<evidence type="ECO:0000259" key="2">
    <source>
        <dbReference type="Pfam" id="PF26036"/>
    </source>
</evidence>
<reference evidence="4" key="1">
    <citation type="submission" date="2016-10" db="EMBL/GenBank/DDBJ databases">
        <authorList>
            <person name="Varghese N."/>
            <person name="Submissions S."/>
        </authorList>
    </citation>
    <scope>NUCLEOTIDE SEQUENCE [LARGE SCALE GENOMIC DNA]</scope>
    <source>
        <strain evidence="4">CGMCC 1.10329</strain>
    </source>
</reference>
<dbReference type="RefSeq" id="WP_245748675.1">
    <property type="nucleotide sequence ID" value="NZ_FOXI01000001.1"/>
</dbReference>
<dbReference type="AlphaFoldDB" id="A0A1I5M482"/>
<proteinExistence type="predicted"/>
<name>A0A1I5M482_9EURY</name>
<feature type="domain" description="Putative peptidase inhibitor" evidence="2">
    <location>
        <begin position="1"/>
        <end position="82"/>
    </location>
</feature>
<evidence type="ECO:0000313" key="3">
    <source>
        <dbReference type="EMBL" id="SFP04127.1"/>
    </source>
</evidence>
<feature type="region of interest" description="Disordered" evidence="1">
    <location>
        <begin position="81"/>
        <end position="105"/>
    </location>
</feature>
<dbReference type="EMBL" id="FOXI01000001">
    <property type="protein sequence ID" value="SFP04127.1"/>
    <property type="molecule type" value="Genomic_DNA"/>
</dbReference>
<keyword evidence="4" id="KW-1185">Reference proteome</keyword>
<evidence type="ECO:0000256" key="1">
    <source>
        <dbReference type="SAM" id="MobiDB-lite"/>
    </source>
</evidence>